<reference evidence="2 3" key="1">
    <citation type="submission" date="2018-08" db="EMBL/GenBank/DDBJ databases">
        <title>A genome reference for cultivated species of the human gut microbiota.</title>
        <authorList>
            <person name="Zou Y."/>
            <person name="Xue W."/>
            <person name="Luo G."/>
        </authorList>
    </citation>
    <scope>NUCLEOTIDE SEQUENCE [LARGE SCALE GENOMIC DNA]</scope>
    <source>
        <strain evidence="2 3">AM33-3BH</strain>
    </source>
</reference>
<feature type="transmembrane region" description="Helical" evidence="1">
    <location>
        <begin position="21"/>
        <end position="41"/>
    </location>
</feature>
<gene>
    <name evidence="2" type="ORF">DW820_07700</name>
</gene>
<organism evidence="2 3">
    <name type="scientific">Streptococcus parasanguinis</name>
    <dbReference type="NCBI Taxonomy" id="1318"/>
    <lineage>
        <taxon>Bacteria</taxon>
        <taxon>Bacillati</taxon>
        <taxon>Bacillota</taxon>
        <taxon>Bacilli</taxon>
        <taxon>Lactobacillales</taxon>
        <taxon>Streptococcaceae</taxon>
        <taxon>Streptococcus</taxon>
    </lineage>
</organism>
<evidence type="ECO:0000313" key="3">
    <source>
        <dbReference type="Proteomes" id="UP000285773"/>
    </source>
</evidence>
<feature type="transmembrane region" description="Helical" evidence="1">
    <location>
        <begin position="92"/>
        <end position="117"/>
    </location>
</feature>
<feature type="transmembrane region" description="Helical" evidence="1">
    <location>
        <begin position="53"/>
        <end position="71"/>
    </location>
</feature>
<name>A0A414CGS9_STRPA</name>
<keyword evidence="1" id="KW-0472">Membrane</keyword>
<feature type="transmembrane region" description="Helical" evidence="1">
    <location>
        <begin position="277"/>
        <end position="296"/>
    </location>
</feature>
<evidence type="ECO:0000256" key="1">
    <source>
        <dbReference type="SAM" id="Phobius"/>
    </source>
</evidence>
<comment type="caution">
    <text evidence="2">The sequence shown here is derived from an EMBL/GenBank/DDBJ whole genome shotgun (WGS) entry which is preliminary data.</text>
</comment>
<keyword evidence="1" id="KW-0812">Transmembrane</keyword>
<evidence type="ECO:0000313" key="2">
    <source>
        <dbReference type="EMBL" id="RHC94208.1"/>
    </source>
</evidence>
<accession>A0A414CGS9</accession>
<feature type="transmembrane region" description="Helical" evidence="1">
    <location>
        <begin position="129"/>
        <end position="150"/>
    </location>
</feature>
<feature type="transmembrane region" description="Helical" evidence="1">
    <location>
        <begin position="229"/>
        <end position="249"/>
    </location>
</feature>
<feature type="transmembrane region" description="Helical" evidence="1">
    <location>
        <begin position="428"/>
        <end position="448"/>
    </location>
</feature>
<protein>
    <submittedName>
        <fullName evidence="2">Uncharacterized protein</fullName>
    </submittedName>
</protein>
<proteinExistence type="predicted"/>
<sequence length="551" mass="64994">MDYMQKIIRTVFITRPMTINYISTLVLNLSALSFLCYLMLFEHNMIDLNWYKVLTLIYFIIVVVFVIHYRKDCTINLGTYSEQLKVDFKPSLPFYVIKSFLISSYYIFTNIIIVSLIEKISTDKCCEKLHILIPCISIFVFVLAITRIIFELTKISPFILLGFIIIPLLMFSFVGIEKAILGWTFLAMFLGMIANQFLSMDLRQLVPEKFKIFIKNEEELEEIINKKKYTLIVFIPILYVSLLIAEKILDSAPYIYMINAIHSKHFQSVPTDYFSEFLIWNAFLKLLIVLVAWACFQTCKDWIFETLSIKLLNVNISLNDISLKNGIYYLVKYKRLNHKWKINENHYFYLAGNVIIERKLKRKIHKIYNISDNLLLPEKGRSKIIKYVSNDILKIGDDFFVLDKSDSKSEISDSNRQVGLNILQINHYNIWSILFSFIFIFSILTMLITCSMKNSYRGEYFYNISGDINKPKLDKNDQIFFCREDIYIIKRNKLFGNHDIVSKYKYDDVTLTIKNSKGERIGEIETNQNNTYAQRLIVIHDNNIKKKYYPK</sequence>
<dbReference type="EMBL" id="QSIO01000003">
    <property type="protein sequence ID" value="RHC94208.1"/>
    <property type="molecule type" value="Genomic_DNA"/>
</dbReference>
<feature type="transmembrane region" description="Helical" evidence="1">
    <location>
        <begin position="157"/>
        <end position="174"/>
    </location>
</feature>
<keyword evidence="1" id="KW-1133">Transmembrane helix</keyword>
<dbReference type="Proteomes" id="UP000285773">
    <property type="component" value="Unassembled WGS sequence"/>
</dbReference>
<feature type="transmembrane region" description="Helical" evidence="1">
    <location>
        <begin position="180"/>
        <end position="198"/>
    </location>
</feature>
<dbReference type="AlphaFoldDB" id="A0A414CGS9"/>